<dbReference type="Gene3D" id="3.10.330.10">
    <property type="match status" value="1"/>
</dbReference>
<dbReference type="GO" id="GO:0031593">
    <property type="term" value="F:polyubiquitin modification-dependent protein binding"/>
    <property type="evidence" value="ECO:0007669"/>
    <property type="project" value="TreeGrafter"/>
</dbReference>
<dbReference type="EMBL" id="HBGO01037548">
    <property type="protein sequence ID" value="CAD9361408.1"/>
    <property type="molecule type" value="Transcribed_RNA"/>
</dbReference>
<reference evidence="2" key="1">
    <citation type="submission" date="2021-01" db="EMBL/GenBank/DDBJ databases">
        <authorList>
            <person name="Corre E."/>
            <person name="Pelletier E."/>
            <person name="Niang G."/>
            <person name="Scheremetjew M."/>
            <person name="Finn R."/>
            <person name="Kale V."/>
            <person name="Holt S."/>
            <person name="Cochrane G."/>
            <person name="Meng A."/>
            <person name="Brown T."/>
            <person name="Cohen L."/>
        </authorList>
    </citation>
    <scope>NUCLEOTIDE SEQUENCE</scope>
    <source>
        <strain evidence="2">Grunow 1884</strain>
    </source>
</reference>
<proteinExistence type="predicted"/>
<organism evidence="2">
    <name type="scientific">Trieres chinensis</name>
    <name type="common">Marine centric diatom</name>
    <name type="synonym">Odontella sinensis</name>
    <dbReference type="NCBI Taxonomy" id="1514140"/>
    <lineage>
        <taxon>Eukaryota</taxon>
        <taxon>Sar</taxon>
        <taxon>Stramenopiles</taxon>
        <taxon>Ochrophyta</taxon>
        <taxon>Bacillariophyta</taxon>
        <taxon>Mediophyceae</taxon>
        <taxon>Biddulphiophycidae</taxon>
        <taxon>Eupodiscales</taxon>
        <taxon>Parodontellaceae</taxon>
        <taxon>Trieres</taxon>
    </lineage>
</organism>
<dbReference type="InterPro" id="IPR004854">
    <property type="entry name" value="Ufd1-like"/>
</dbReference>
<feature type="domain" description="Ubiquitin fusion degradation protein UFD1 N-terminal subdomain 2" evidence="1">
    <location>
        <begin position="57"/>
        <end position="135"/>
    </location>
</feature>
<protein>
    <recommendedName>
        <fullName evidence="1">Ubiquitin fusion degradation protein UFD1 N-terminal subdomain 2 domain-containing protein</fullName>
    </recommendedName>
</protein>
<accession>A0A7S2EWG4</accession>
<evidence type="ECO:0000259" key="1">
    <source>
        <dbReference type="Pfam" id="PF24842"/>
    </source>
</evidence>
<dbReference type="AlphaFoldDB" id="A0A7S2EWG4"/>
<dbReference type="Pfam" id="PF24842">
    <property type="entry name" value="UFD1_N2"/>
    <property type="match status" value="1"/>
</dbReference>
<dbReference type="PANTHER" id="PTHR12555">
    <property type="entry name" value="UBIQUITIN FUSION DEGRADATON PROTEIN 1"/>
    <property type="match status" value="1"/>
</dbReference>
<dbReference type="PANTHER" id="PTHR12555:SF13">
    <property type="entry name" value="UBIQUITIN RECOGNITION FACTOR IN ER-ASSOCIATED DEGRADATION PROTEIN 1"/>
    <property type="match status" value="1"/>
</dbReference>
<sequence>MPARGAEDPGLDKVVGGAIDFRSPSNYVFLPRWMMIALALKPRDVVDVRLVETVPPGSAVKLRPHSSEFVKIGNHQAVLETELKHYSALTKGATIPFDYNNKRYYFDVVDLRSAPRGEKVPMAKVQDCDIAAEFVRAKDQLKPKKDKD</sequence>
<dbReference type="InterPro" id="IPR042299">
    <property type="entry name" value="Ufd1-like_Nn"/>
</dbReference>
<dbReference type="GO" id="GO:0034098">
    <property type="term" value="C:VCP-NPL4-UFD1 AAA ATPase complex"/>
    <property type="evidence" value="ECO:0007669"/>
    <property type="project" value="TreeGrafter"/>
</dbReference>
<evidence type="ECO:0000313" key="2">
    <source>
        <dbReference type="EMBL" id="CAD9361408.1"/>
    </source>
</evidence>
<name>A0A7S2EWG4_TRICV</name>
<dbReference type="GO" id="GO:0036503">
    <property type="term" value="P:ERAD pathway"/>
    <property type="evidence" value="ECO:0007669"/>
    <property type="project" value="TreeGrafter"/>
</dbReference>
<dbReference type="Gene3D" id="2.40.40.50">
    <property type="entry name" value="Ubiquitin fusion degradation protein UFD1, N-terminal domain"/>
    <property type="match status" value="1"/>
</dbReference>
<gene>
    <name evidence="2" type="ORF">OSIN01602_LOCUS21729</name>
</gene>
<dbReference type="GO" id="GO:0006511">
    <property type="term" value="P:ubiquitin-dependent protein catabolic process"/>
    <property type="evidence" value="ECO:0007669"/>
    <property type="project" value="InterPro"/>
</dbReference>
<dbReference type="InterPro" id="IPR055418">
    <property type="entry name" value="UFD1_N2"/>
</dbReference>